<dbReference type="Gene3D" id="3.60.10.10">
    <property type="entry name" value="Endonuclease/exonuclease/phosphatase"/>
    <property type="match status" value="1"/>
</dbReference>
<dbReference type="GO" id="GO:0004519">
    <property type="term" value="F:endonuclease activity"/>
    <property type="evidence" value="ECO:0007669"/>
    <property type="project" value="UniProtKB-KW"/>
</dbReference>
<dbReference type="InterPro" id="IPR036404">
    <property type="entry name" value="Jacalin-like_lectin_dom_sf"/>
</dbReference>
<name>A0AAE0JHF1_9PEZI</name>
<keyword evidence="1" id="KW-0732">Signal</keyword>
<sequence length="461" mass="49452">MKLSNALTSGALVAQVVAAATSGDLTILSMNVAGLPAILNPNGVPGGKEASAKKIGSKFAQYGYDVIHVQEDFNYHAQLYSTDTHPFRTPTSGGVPFGSGLNTLSTLPWLSGSFQRQKWDKSSCASEFDCLTPKGFTFMRVALSGTDTSNEKGNSEVYVDFYNMHTDAGTESGDLEARNDNLRQVREWIQTHSQGNAVLVYGDTNSRYSRSGDTGIRSLLASENPTGTGTGVGLTDTWIFLHRDGVLPSDAGACGNPAENATCEIVDKVLYRSSPLVELTPTGFEYAGAKFLADDGVSVLSDHNPVLVNLTWSAGDRFRQSGFWGGATYGSWFNDVSMLDSTTPEPIKARKITFRGGSRLDSDSLTIGYGNGQGTSSTELVHGGRGGSEVSLTLAEGEFWIKFELCQGEKSDKICNFYIKATTSKGRTLEAGTRTSECKVFEAEEGCGDEVDLLGFLYGKM</sequence>
<dbReference type="PANTHER" id="PTHR16320">
    <property type="entry name" value="SPHINGOMYELINASE FAMILY MEMBER"/>
    <property type="match status" value="1"/>
</dbReference>
<dbReference type="GO" id="GO:0046856">
    <property type="term" value="P:phosphatidylinositol dephosphorylation"/>
    <property type="evidence" value="ECO:0007669"/>
    <property type="project" value="InterPro"/>
</dbReference>
<keyword evidence="3" id="KW-0540">Nuclease</keyword>
<evidence type="ECO:0000313" key="3">
    <source>
        <dbReference type="EMBL" id="KAK3345729.1"/>
    </source>
</evidence>
<dbReference type="GO" id="GO:0004767">
    <property type="term" value="F:sphingomyelin phosphodiesterase activity"/>
    <property type="evidence" value="ECO:0007669"/>
    <property type="project" value="InterPro"/>
</dbReference>
<dbReference type="Pfam" id="PF22669">
    <property type="entry name" value="Exo_endo_phos2"/>
    <property type="match status" value="1"/>
</dbReference>
<comment type="caution">
    <text evidence="3">The sequence shown here is derived from an EMBL/GenBank/DDBJ whole genome shotgun (WGS) entry which is preliminary data.</text>
</comment>
<dbReference type="InterPro" id="IPR001229">
    <property type="entry name" value="Jacalin-like_lectin_dom"/>
</dbReference>
<protein>
    <submittedName>
        <fullName evidence="3">Endonuclease/exonuclease/phosphatase</fullName>
    </submittedName>
</protein>
<feature type="domain" description="Jacalin-type lectin" evidence="2">
    <location>
        <begin position="330"/>
        <end position="460"/>
    </location>
</feature>
<keyword evidence="4" id="KW-1185">Reference proteome</keyword>
<keyword evidence="3" id="KW-0378">Hydrolase</keyword>
<dbReference type="InterPro" id="IPR038772">
    <property type="entry name" value="Sph/SMPD2-like"/>
</dbReference>
<feature type="signal peptide" evidence="1">
    <location>
        <begin position="1"/>
        <end position="18"/>
    </location>
</feature>
<proteinExistence type="predicted"/>
<evidence type="ECO:0000256" key="1">
    <source>
        <dbReference type="SAM" id="SignalP"/>
    </source>
</evidence>
<dbReference type="Pfam" id="PF01419">
    <property type="entry name" value="Jacalin"/>
    <property type="match status" value="1"/>
</dbReference>
<dbReference type="GO" id="GO:0005737">
    <property type="term" value="C:cytoplasm"/>
    <property type="evidence" value="ECO:0007669"/>
    <property type="project" value="TreeGrafter"/>
</dbReference>
<dbReference type="SUPFAM" id="SSF56219">
    <property type="entry name" value="DNase I-like"/>
    <property type="match status" value="1"/>
</dbReference>
<accession>A0AAE0JHF1</accession>
<keyword evidence="3" id="KW-0255">Endonuclease</keyword>
<evidence type="ECO:0000313" key="4">
    <source>
        <dbReference type="Proteomes" id="UP001278500"/>
    </source>
</evidence>
<dbReference type="Gene3D" id="2.100.10.30">
    <property type="entry name" value="Jacalin-like lectin domain"/>
    <property type="match status" value="1"/>
</dbReference>
<reference evidence="3" key="2">
    <citation type="submission" date="2023-06" db="EMBL/GenBank/DDBJ databases">
        <authorList>
            <consortium name="Lawrence Berkeley National Laboratory"/>
            <person name="Haridas S."/>
            <person name="Hensen N."/>
            <person name="Bonometti L."/>
            <person name="Westerberg I."/>
            <person name="Brannstrom I.O."/>
            <person name="Guillou S."/>
            <person name="Cros-Aarteil S."/>
            <person name="Calhoun S."/>
            <person name="Kuo A."/>
            <person name="Mondo S."/>
            <person name="Pangilinan J."/>
            <person name="Riley R."/>
            <person name="Labutti K."/>
            <person name="Andreopoulos B."/>
            <person name="Lipzen A."/>
            <person name="Chen C."/>
            <person name="Yanf M."/>
            <person name="Daum C."/>
            <person name="Ng V."/>
            <person name="Clum A."/>
            <person name="Steindorff A."/>
            <person name="Ohm R."/>
            <person name="Martin F."/>
            <person name="Silar P."/>
            <person name="Natvig D."/>
            <person name="Lalanne C."/>
            <person name="Gautier V."/>
            <person name="Ament-Velasquez S.L."/>
            <person name="Kruys A."/>
            <person name="Hutchinson M.I."/>
            <person name="Powell A.J."/>
            <person name="Barry K."/>
            <person name="Miller A.N."/>
            <person name="Grigoriev I.V."/>
            <person name="Debuchy R."/>
            <person name="Gladieux P."/>
            <person name="Thoren M.H."/>
            <person name="Johannesson H."/>
        </authorList>
    </citation>
    <scope>NUCLEOTIDE SEQUENCE</scope>
    <source>
        <strain evidence="3">CBS 560.94</strain>
    </source>
</reference>
<dbReference type="GO" id="GO:0016791">
    <property type="term" value="F:phosphatase activity"/>
    <property type="evidence" value="ECO:0007669"/>
    <property type="project" value="InterPro"/>
</dbReference>
<dbReference type="GeneID" id="87865459"/>
<evidence type="ECO:0000259" key="2">
    <source>
        <dbReference type="SMART" id="SM00915"/>
    </source>
</evidence>
<organism evidence="3 4">
    <name type="scientific">Neurospora tetraspora</name>
    <dbReference type="NCBI Taxonomy" id="94610"/>
    <lineage>
        <taxon>Eukaryota</taxon>
        <taxon>Fungi</taxon>
        <taxon>Dikarya</taxon>
        <taxon>Ascomycota</taxon>
        <taxon>Pezizomycotina</taxon>
        <taxon>Sordariomycetes</taxon>
        <taxon>Sordariomycetidae</taxon>
        <taxon>Sordariales</taxon>
        <taxon>Sordariaceae</taxon>
        <taxon>Neurospora</taxon>
    </lineage>
</organism>
<dbReference type="Proteomes" id="UP001278500">
    <property type="component" value="Unassembled WGS sequence"/>
</dbReference>
<dbReference type="SMART" id="SM00915">
    <property type="entry name" value="Jacalin"/>
    <property type="match status" value="1"/>
</dbReference>
<feature type="chain" id="PRO_5042060256" evidence="1">
    <location>
        <begin position="19"/>
        <end position="461"/>
    </location>
</feature>
<gene>
    <name evidence="3" type="ORF">B0H65DRAFT_509337</name>
</gene>
<dbReference type="InterPro" id="IPR036691">
    <property type="entry name" value="Endo/exonu/phosph_ase_sf"/>
</dbReference>
<dbReference type="PANTHER" id="PTHR16320:SF1">
    <property type="entry name" value="SPHINGOMYELINASE DDB_G0288017"/>
    <property type="match status" value="1"/>
</dbReference>
<reference evidence="3" key="1">
    <citation type="journal article" date="2023" name="Mol. Phylogenet. Evol.">
        <title>Genome-scale phylogeny and comparative genomics of the fungal order Sordariales.</title>
        <authorList>
            <person name="Hensen N."/>
            <person name="Bonometti L."/>
            <person name="Westerberg I."/>
            <person name="Brannstrom I.O."/>
            <person name="Guillou S."/>
            <person name="Cros-Aarteil S."/>
            <person name="Calhoun S."/>
            <person name="Haridas S."/>
            <person name="Kuo A."/>
            <person name="Mondo S."/>
            <person name="Pangilinan J."/>
            <person name="Riley R."/>
            <person name="LaButti K."/>
            <person name="Andreopoulos B."/>
            <person name="Lipzen A."/>
            <person name="Chen C."/>
            <person name="Yan M."/>
            <person name="Daum C."/>
            <person name="Ng V."/>
            <person name="Clum A."/>
            <person name="Steindorff A."/>
            <person name="Ohm R.A."/>
            <person name="Martin F."/>
            <person name="Silar P."/>
            <person name="Natvig D.O."/>
            <person name="Lalanne C."/>
            <person name="Gautier V."/>
            <person name="Ament-Velasquez S.L."/>
            <person name="Kruys A."/>
            <person name="Hutchinson M.I."/>
            <person name="Powell A.J."/>
            <person name="Barry K."/>
            <person name="Miller A.N."/>
            <person name="Grigoriev I.V."/>
            <person name="Debuchy R."/>
            <person name="Gladieux P."/>
            <person name="Hiltunen Thoren M."/>
            <person name="Johannesson H."/>
        </authorList>
    </citation>
    <scope>NUCLEOTIDE SEQUENCE</scope>
    <source>
        <strain evidence="3">CBS 560.94</strain>
    </source>
</reference>
<dbReference type="EMBL" id="JAUEPP010000004">
    <property type="protein sequence ID" value="KAK3345729.1"/>
    <property type="molecule type" value="Genomic_DNA"/>
</dbReference>
<dbReference type="InterPro" id="IPR000300">
    <property type="entry name" value="IPPc"/>
</dbReference>
<dbReference type="AlphaFoldDB" id="A0AAE0JHF1"/>
<dbReference type="RefSeq" id="XP_062682342.1">
    <property type="nucleotide sequence ID" value="XM_062828305.1"/>
</dbReference>
<dbReference type="SUPFAM" id="SSF51101">
    <property type="entry name" value="Mannose-binding lectins"/>
    <property type="match status" value="1"/>
</dbReference>